<accession>A0A3Q9HR48</accession>
<protein>
    <submittedName>
        <fullName evidence="1">Uncharacterized protein</fullName>
    </submittedName>
</protein>
<dbReference type="AlphaFoldDB" id="A0A3Q9HR48"/>
<dbReference type="RefSeq" id="WP_127016776.1">
    <property type="nucleotide sequence ID" value="NZ_CP016379.1"/>
</dbReference>
<dbReference type="EMBL" id="CP016379">
    <property type="protein sequence ID" value="AZR73435.1"/>
    <property type="molecule type" value="Genomic_DNA"/>
</dbReference>
<dbReference type="KEGG" id="aft:BBF96_08600"/>
<proteinExistence type="predicted"/>
<dbReference type="OrthoDB" id="1722649at2"/>
<keyword evidence="2" id="KW-1185">Reference proteome</keyword>
<gene>
    <name evidence="1" type="ORF">BBF96_08600</name>
</gene>
<organism evidence="1 2">
    <name type="scientific">Anoxybacter fermentans</name>
    <dbReference type="NCBI Taxonomy" id="1323375"/>
    <lineage>
        <taxon>Bacteria</taxon>
        <taxon>Bacillati</taxon>
        <taxon>Bacillota</taxon>
        <taxon>Clostridia</taxon>
        <taxon>Halanaerobiales</taxon>
        <taxon>Anoxybacter</taxon>
    </lineage>
</organism>
<dbReference type="Proteomes" id="UP000267250">
    <property type="component" value="Chromosome"/>
</dbReference>
<sequence length="235" mass="24864">MVKQFANNPNKKWVKTLQVGYNASGAAAAALKGDVVIIVDVIDMSTTAEAVLDAGAVLVLGAAPDDVIPPVAVNPEKMGYLAGCMALQHKTDLIVIAEPRWETEEERKKRIQSALAGINRSGVKLTHILPNIGGEVSKLAEFKDKVVLIVSDTGGVAFDAAYIHGAPEVLTATVSRTRAKKGLAPAEAAVKRAIEAANQHRTGITFVAATSNSLEDILAAEYLARKVIETGFLNR</sequence>
<name>A0A3Q9HR48_9FIRM</name>
<evidence type="ECO:0000313" key="1">
    <source>
        <dbReference type="EMBL" id="AZR73435.1"/>
    </source>
</evidence>
<reference evidence="1 2" key="1">
    <citation type="submission" date="2016-07" db="EMBL/GenBank/DDBJ databases">
        <title>Genome and transcriptome analysis of iron-reducing fermentative bacteria Anoxybacter fermentans.</title>
        <authorList>
            <person name="Zeng X."/>
            <person name="Shao Z."/>
        </authorList>
    </citation>
    <scope>NUCLEOTIDE SEQUENCE [LARGE SCALE GENOMIC DNA]</scope>
    <source>
        <strain evidence="1 2">DY22613</strain>
    </source>
</reference>
<evidence type="ECO:0000313" key="2">
    <source>
        <dbReference type="Proteomes" id="UP000267250"/>
    </source>
</evidence>